<dbReference type="Proteomes" id="UP000092420">
    <property type="component" value="Unassembled WGS sequence"/>
</dbReference>
<keyword evidence="3" id="KW-1003">Cell membrane</keyword>
<feature type="transmembrane region" description="Helical" evidence="7">
    <location>
        <begin position="150"/>
        <end position="171"/>
    </location>
</feature>
<evidence type="ECO:0000256" key="7">
    <source>
        <dbReference type="SAM" id="Phobius"/>
    </source>
</evidence>
<feature type="transmembrane region" description="Helical" evidence="7">
    <location>
        <begin position="363"/>
        <end position="378"/>
    </location>
</feature>
<feature type="transmembrane region" description="Helical" evidence="7">
    <location>
        <begin position="183"/>
        <end position="202"/>
    </location>
</feature>
<dbReference type="GO" id="GO:0005886">
    <property type="term" value="C:plasma membrane"/>
    <property type="evidence" value="ECO:0007669"/>
    <property type="project" value="UniProtKB-SubCell"/>
</dbReference>
<gene>
    <name evidence="8" type="ORF">AN188_01310</name>
    <name evidence="9" type="ORF">APG09_01293</name>
</gene>
<evidence type="ECO:0000256" key="2">
    <source>
        <dbReference type="ARBA" id="ARBA00010323"/>
    </source>
</evidence>
<dbReference type="AlphaFoldDB" id="A0A150JHL0"/>
<evidence type="ECO:0000313" key="10">
    <source>
        <dbReference type="Proteomes" id="UP000092420"/>
    </source>
</evidence>
<evidence type="ECO:0000256" key="5">
    <source>
        <dbReference type="ARBA" id="ARBA00022989"/>
    </source>
</evidence>
<dbReference type="Pfam" id="PF03062">
    <property type="entry name" value="MBOAT"/>
    <property type="match status" value="1"/>
</dbReference>
<evidence type="ECO:0000256" key="1">
    <source>
        <dbReference type="ARBA" id="ARBA00004651"/>
    </source>
</evidence>
<keyword evidence="4 7" id="KW-0812">Transmembrane</keyword>
<proteinExistence type="inferred from homology"/>
<dbReference type="PIRSF" id="PIRSF500217">
    <property type="entry name" value="AlgI"/>
    <property type="match status" value="1"/>
</dbReference>
<dbReference type="EMBL" id="LNJB01000019">
    <property type="protein sequence ID" value="KYC54035.1"/>
    <property type="molecule type" value="Genomic_DNA"/>
</dbReference>
<dbReference type="InterPro" id="IPR028362">
    <property type="entry name" value="AlgI"/>
</dbReference>
<dbReference type="PANTHER" id="PTHR13285:SF18">
    <property type="entry name" value="PROTEIN-CYSTEINE N-PALMITOYLTRANSFERASE RASP"/>
    <property type="match status" value="1"/>
</dbReference>
<reference evidence="9 10" key="1">
    <citation type="journal article" date="2016" name="ISME J.">
        <title>Chasing the elusive Euryarchaeota class WSA2: genomes reveal a uniquely fastidious methyl-reducing methanogen.</title>
        <authorList>
            <person name="Nobu M.K."/>
            <person name="Narihiro T."/>
            <person name="Kuroda K."/>
            <person name="Mei R."/>
            <person name="Liu W.T."/>
        </authorList>
    </citation>
    <scope>NUCLEOTIDE SEQUENCE [LARGE SCALE GENOMIC DNA]</scope>
    <source>
        <strain evidence="8">ADurb1013_Bin02101</strain>
        <strain evidence="9">ADurb1213_Bin02801</strain>
    </source>
</reference>
<feature type="transmembrane region" description="Helical" evidence="7">
    <location>
        <begin position="80"/>
        <end position="98"/>
    </location>
</feature>
<comment type="caution">
    <text evidence="9">The sequence shown here is derived from an EMBL/GenBank/DDBJ whole genome shotgun (WGS) entry which is preliminary data.</text>
</comment>
<accession>A0A150JA68</accession>
<comment type="subcellular location">
    <subcellularLocation>
        <location evidence="1">Cell membrane</location>
        <topology evidence="1">Multi-pass membrane protein</topology>
    </subcellularLocation>
</comment>
<sequence>MNTERFNSVLILIILILCIPLVRLLKLRNIGFNVILFNSWQFFLFLLIVAFLYFLSSYRYRWIILLLASYYFYICWKPEYGILLIISTCIDYFSSIMMGKEQLKEKRKKYLVISIISNLALLFTFKYYNFFNSSITSFLNNFNIFYNLPYSQLLLPVGISFYTFQTLSYSIDVYHGKMDPEKRFGIFALYVVFFPQLVAGPIERASRLLPQFYNKYDFDYKRVTDGLKLILWGLFKKVVIADRLSVFVEQVYGTPHDYQGISLIIATVFFAFQIYCDFSGYSDIAIGSAQILGFKLMDNFRRPYFSKSIPEFWQRWHISLSTWFRDYLYIPLGGNRVGKWRWYFNLFITFLISGLWHGANWTYVIWGALNGAYMLLTIRSQDIRKIYVNKLKLNKFPYLYKILQVVTTFSLTCFAWIFFRANNLSDALYISKHLFAGITHIGIILTSKELIKTNILLSQSKEEFILAILAIFFMETVHLIQRHESIRHMLSEKPVYIRWAIYYILIFSILFFGVFNSTQFIYFQF</sequence>
<feature type="transmembrane region" description="Helical" evidence="7">
    <location>
        <begin position="500"/>
        <end position="523"/>
    </location>
</feature>
<feature type="transmembrane region" description="Helical" evidence="7">
    <location>
        <begin position="430"/>
        <end position="451"/>
    </location>
</feature>
<dbReference type="PATRIC" id="fig|1706435.3.peg.1291"/>
<protein>
    <submittedName>
        <fullName evidence="9">MBOAT family protein</fullName>
    </submittedName>
</protein>
<evidence type="ECO:0000256" key="6">
    <source>
        <dbReference type="ARBA" id="ARBA00023136"/>
    </source>
</evidence>
<name>A0A150JHL0_9EURY</name>
<feature type="transmembrane region" description="Helical" evidence="7">
    <location>
        <begin position="6"/>
        <end position="25"/>
    </location>
</feature>
<organism evidence="9">
    <name type="scientific">Candidatus Methanofastidiosum methylothiophilum</name>
    <dbReference type="NCBI Taxonomy" id="1705564"/>
    <lineage>
        <taxon>Archaea</taxon>
        <taxon>Methanobacteriati</taxon>
        <taxon>Methanobacteriota</taxon>
        <taxon>Stenosarchaea group</taxon>
        <taxon>Candidatus Methanofastidiosia</taxon>
        <taxon>Candidatus Methanofastidiosales</taxon>
        <taxon>Candidatus Methanofastidiosaceae</taxon>
        <taxon>Candidatus Methanofastidiosum</taxon>
    </lineage>
</organism>
<dbReference type="PATRIC" id="fig|1706433.3.peg.1320"/>
<evidence type="ECO:0000313" key="9">
    <source>
        <dbReference type="EMBL" id="KYC56685.1"/>
    </source>
</evidence>
<evidence type="ECO:0000256" key="4">
    <source>
        <dbReference type="ARBA" id="ARBA00022692"/>
    </source>
</evidence>
<feature type="transmembrane region" description="Helical" evidence="7">
    <location>
        <begin position="463"/>
        <end position="480"/>
    </location>
</feature>
<evidence type="ECO:0000256" key="3">
    <source>
        <dbReference type="ARBA" id="ARBA00022475"/>
    </source>
</evidence>
<accession>A0A150JHL0</accession>
<dbReference type="EMBL" id="LNJE01000017">
    <property type="protein sequence ID" value="KYC56685.1"/>
    <property type="molecule type" value="Genomic_DNA"/>
</dbReference>
<dbReference type="PIRSF" id="PIRSF016636">
    <property type="entry name" value="AlgI_DltB"/>
    <property type="match status" value="1"/>
</dbReference>
<dbReference type="InterPro" id="IPR051085">
    <property type="entry name" value="MB_O-acyltransferase"/>
</dbReference>
<accession>A0A150JFD0</accession>
<dbReference type="InterPro" id="IPR004299">
    <property type="entry name" value="MBOAT_fam"/>
</dbReference>
<feature type="transmembrane region" description="Helical" evidence="7">
    <location>
        <begin position="398"/>
        <end position="418"/>
    </location>
</feature>
<comment type="similarity">
    <text evidence="2">Belongs to the membrane-bound acyltransferase family.</text>
</comment>
<keyword evidence="6 7" id="KW-0472">Membrane</keyword>
<keyword evidence="5 7" id="KW-1133">Transmembrane helix</keyword>
<dbReference type="GO" id="GO:0042121">
    <property type="term" value="P:alginic acid biosynthetic process"/>
    <property type="evidence" value="ECO:0007669"/>
    <property type="project" value="InterPro"/>
</dbReference>
<dbReference type="InterPro" id="IPR024194">
    <property type="entry name" value="Ac/AlaTfrase_AlgI/DltB"/>
</dbReference>
<feature type="transmembrane region" description="Helical" evidence="7">
    <location>
        <begin position="110"/>
        <end position="130"/>
    </location>
</feature>
<dbReference type="PANTHER" id="PTHR13285">
    <property type="entry name" value="ACYLTRANSFERASE"/>
    <property type="match status" value="1"/>
</dbReference>
<feature type="transmembrane region" description="Helical" evidence="7">
    <location>
        <begin position="37"/>
        <end position="60"/>
    </location>
</feature>
<dbReference type="GO" id="GO:0016746">
    <property type="term" value="F:acyltransferase activity"/>
    <property type="evidence" value="ECO:0007669"/>
    <property type="project" value="InterPro"/>
</dbReference>
<evidence type="ECO:0000313" key="8">
    <source>
        <dbReference type="EMBL" id="KYC54035.1"/>
    </source>
</evidence>